<comment type="similarity">
    <text evidence="5">Belongs to the SAT4 family.</text>
</comment>
<accession>A0A9W4XPZ7</accession>
<sequence>MPGIRTTEGLNAIAWTFTVAAVIMTLGRFAIHWRKNKRLSWDDHFNGIALIFLVGYVMTYQICMSIYENGITDPVLLLRANIANTVLFFTTIYAVKASFLALYWKIFELSRGFRVAWILVSIFTFTSFLATFLSMFWQCGSPKYFDDTERCKSAVPIKDPPVILMWCSLHIVGDLLLMIIPLALLSKMLMPIRQKIGVAMIFCLVLITIVLDILRTVFTLLDTPNTLWALLEPTIAVIIAALPSYGSLLTSTSKQQPFSSFLNTPQQTSAGDLESPRVAYNLEMPYISTRGPKHG</sequence>
<evidence type="ECO:0000313" key="9">
    <source>
        <dbReference type="Proteomes" id="UP001152607"/>
    </source>
</evidence>
<comment type="subcellular location">
    <subcellularLocation>
        <location evidence="1">Membrane</location>
        <topology evidence="1">Multi-pass membrane protein</topology>
    </subcellularLocation>
</comment>
<dbReference type="EMBL" id="CAOQHR010000009">
    <property type="protein sequence ID" value="CAI6339408.1"/>
    <property type="molecule type" value="Genomic_DNA"/>
</dbReference>
<organism evidence="8 9">
    <name type="scientific">Periconia digitata</name>
    <dbReference type="NCBI Taxonomy" id="1303443"/>
    <lineage>
        <taxon>Eukaryota</taxon>
        <taxon>Fungi</taxon>
        <taxon>Dikarya</taxon>
        <taxon>Ascomycota</taxon>
        <taxon>Pezizomycotina</taxon>
        <taxon>Dothideomycetes</taxon>
        <taxon>Pleosporomycetidae</taxon>
        <taxon>Pleosporales</taxon>
        <taxon>Massarineae</taxon>
        <taxon>Periconiaceae</taxon>
        <taxon>Periconia</taxon>
    </lineage>
</organism>
<keyword evidence="4 6" id="KW-0472">Membrane</keyword>
<evidence type="ECO:0000256" key="4">
    <source>
        <dbReference type="ARBA" id="ARBA00023136"/>
    </source>
</evidence>
<evidence type="ECO:0000256" key="3">
    <source>
        <dbReference type="ARBA" id="ARBA00022989"/>
    </source>
</evidence>
<evidence type="ECO:0000313" key="8">
    <source>
        <dbReference type="EMBL" id="CAI6339408.1"/>
    </source>
</evidence>
<comment type="caution">
    <text evidence="8">The sequence shown here is derived from an EMBL/GenBank/DDBJ whole genome shotgun (WGS) entry which is preliminary data.</text>
</comment>
<evidence type="ECO:0000256" key="2">
    <source>
        <dbReference type="ARBA" id="ARBA00022692"/>
    </source>
</evidence>
<feature type="transmembrane region" description="Helical" evidence="6">
    <location>
        <begin position="82"/>
        <end position="103"/>
    </location>
</feature>
<reference evidence="8" key="1">
    <citation type="submission" date="2023-01" db="EMBL/GenBank/DDBJ databases">
        <authorList>
            <person name="Van Ghelder C."/>
            <person name="Rancurel C."/>
        </authorList>
    </citation>
    <scope>NUCLEOTIDE SEQUENCE</scope>
    <source>
        <strain evidence="8">CNCM I-4278</strain>
    </source>
</reference>
<feature type="transmembrane region" description="Helical" evidence="6">
    <location>
        <begin position="227"/>
        <end position="248"/>
    </location>
</feature>
<feature type="transmembrane region" description="Helical" evidence="6">
    <location>
        <begin position="43"/>
        <end position="62"/>
    </location>
</feature>
<keyword evidence="2 6" id="KW-0812">Transmembrane</keyword>
<dbReference type="InterPro" id="IPR049326">
    <property type="entry name" value="Rhodopsin_dom_fungi"/>
</dbReference>
<proteinExistence type="inferred from homology"/>
<dbReference type="AlphaFoldDB" id="A0A9W4XPZ7"/>
<dbReference type="OrthoDB" id="444631at2759"/>
<evidence type="ECO:0000256" key="6">
    <source>
        <dbReference type="SAM" id="Phobius"/>
    </source>
</evidence>
<feature type="transmembrane region" description="Helical" evidence="6">
    <location>
        <begin position="163"/>
        <end position="185"/>
    </location>
</feature>
<dbReference type="Pfam" id="PF20684">
    <property type="entry name" value="Fung_rhodopsin"/>
    <property type="match status" value="1"/>
</dbReference>
<keyword evidence="3 6" id="KW-1133">Transmembrane helix</keyword>
<name>A0A9W4XPZ7_9PLEO</name>
<dbReference type="PANTHER" id="PTHR33048:SF18">
    <property type="entry name" value="INTEGRAL MEMBRANE PROTEIN"/>
    <property type="match status" value="1"/>
</dbReference>
<evidence type="ECO:0000259" key="7">
    <source>
        <dbReference type="Pfam" id="PF20684"/>
    </source>
</evidence>
<feature type="domain" description="Rhodopsin" evidence="7">
    <location>
        <begin position="28"/>
        <end position="249"/>
    </location>
</feature>
<dbReference type="GO" id="GO:0016020">
    <property type="term" value="C:membrane"/>
    <property type="evidence" value="ECO:0007669"/>
    <property type="project" value="UniProtKB-SubCell"/>
</dbReference>
<feature type="transmembrane region" description="Helical" evidence="6">
    <location>
        <begin position="115"/>
        <end position="137"/>
    </location>
</feature>
<evidence type="ECO:0000256" key="5">
    <source>
        <dbReference type="ARBA" id="ARBA00038359"/>
    </source>
</evidence>
<keyword evidence="9" id="KW-1185">Reference proteome</keyword>
<feature type="transmembrane region" description="Helical" evidence="6">
    <location>
        <begin position="197"/>
        <end position="221"/>
    </location>
</feature>
<dbReference type="InterPro" id="IPR052337">
    <property type="entry name" value="SAT4-like"/>
</dbReference>
<protein>
    <recommendedName>
        <fullName evidence="7">Rhodopsin domain-containing protein</fullName>
    </recommendedName>
</protein>
<feature type="transmembrane region" description="Helical" evidence="6">
    <location>
        <begin position="12"/>
        <end position="31"/>
    </location>
</feature>
<gene>
    <name evidence="8" type="ORF">PDIGIT_LOCUS12567</name>
</gene>
<evidence type="ECO:0000256" key="1">
    <source>
        <dbReference type="ARBA" id="ARBA00004141"/>
    </source>
</evidence>
<dbReference type="Proteomes" id="UP001152607">
    <property type="component" value="Unassembled WGS sequence"/>
</dbReference>
<dbReference type="PANTHER" id="PTHR33048">
    <property type="entry name" value="PTH11-LIKE INTEGRAL MEMBRANE PROTEIN (AFU_ORTHOLOGUE AFUA_5G11245)"/>
    <property type="match status" value="1"/>
</dbReference>